<dbReference type="AlphaFoldDB" id="A0A5N5DF93"/>
<dbReference type="SUPFAM" id="SSF47095">
    <property type="entry name" value="HMG-box"/>
    <property type="match status" value="1"/>
</dbReference>
<dbReference type="Proteomes" id="UP000325902">
    <property type="component" value="Unassembled WGS sequence"/>
</dbReference>
<feature type="compositionally biased region" description="Low complexity" evidence="4">
    <location>
        <begin position="143"/>
        <end position="165"/>
    </location>
</feature>
<reference evidence="6 7" key="1">
    <citation type="journal article" date="2019" name="Sci. Rep.">
        <title>A multi-omics analysis of the grapevine pathogen Lasiodiplodia theobromae reveals that temperature affects the expression of virulence- and pathogenicity-related genes.</title>
        <authorList>
            <person name="Felix C."/>
            <person name="Meneses R."/>
            <person name="Goncalves M.F.M."/>
            <person name="Tilleman L."/>
            <person name="Duarte A.S."/>
            <person name="Jorrin-Novo J.V."/>
            <person name="Van de Peer Y."/>
            <person name="Deforce D."/>
            <person name="Van Nieuwerburgh F."/>
            <person name="Esteves A.C."/>
            <person name="Alves A."/>
        </authorList>
    </citation>
    <scope>NUCLEOTIDE SEQUENCE [LARGE SCALE GENOMIC DNA]</scope>
    <source>
        <strain evidence="6 7">LA-SOL3</strain>
    </source>
</reference>
<feature type="compositionally biased region" description="Basic and acidic residues" evidence="4">
    <location>
        <begin position="367"/>
        <end position="390"/>
    </location>
</feature>
<feature type="domain" description="HMG box" evidence="5">
    <location>
        <begin position="189"/>
        <end position="258"/>
    </location>
</feature>
<evidence type="ECO:0000313" key="6">
    <source>
        <dbReference type="EMBL" id="KAB2576160.1"/>
    </source>
</evidence>
<keyword evidence="2 3" id="KW-0539">Nucleus</keyword>
<feature type="region of interest" description="Disordered" evidence="4">
    <location>
        <begin position="134"/>
        <end position="192"/>
    </location>
</feature>
<dbReference type="InterPro" id="IPR036910">
    <property type="entry name" value="HMG_box_dom_sf"/>
</dbReference>
<evidence type="ECO:0000313" key="7">
    <source>
        <dbReference type="Proteomes" id="UP000325902"/>
    </source>
</evidence>
<dbReference type="GO" id="GO:0003677">
    <property type="term" value="F:DNA binding"/>
    <property type="evidence" value="ECO:0007669"/>
    <property type="project" value="UniProtKB-UniRule"/>
</dbReference>
<keyword evidence="1 3" id="KW-0238">DNA-binding</keyword>
<accession>A0A5N5DF93</accession>
<sequence length="430" mass="46097">MGRPRKEDKQQKETAELMISVDEFKQTRDSRNNGPSMPASAFLPPAQALQARVGMGDMSRQLRELISSIPLVLAQLRLIPDPKFFIQVVVGLTTLQAAVQDLLNSYIKHTHSVLGTTPHRLDGISNPLNNNDILAGTGLRGSPPATAGPATTAAPQPVAAPVVAPAEEEPVKKGRKPKKEKKEKDPNEPKRPLTMYFLYSAQARPIVKEDLGPNVSPGAVEEEIKKRWRELGEDEKKAWQEVYTKNRDEYLVKIAEYKAAKSEAEAGKSPAVGAEGDVEMAEGAATAAGATADEATPSEEESEKEPSPAKAPTPPAESKTPKPKRRKTGKENGVAAASSAAAPAHTASPIPLPSHPKNAVESTPAKAKAEKKGKKEEPKEAPKEVVEEPKKRRGRKSKGAEEVAAAAAEAAPAEPEKKNKRKRKSEATAA</sequence>
<dbReference type="PANTHER" id="PTHR46040">
    <property type="entry name" value="HIGH MOBILITY GROUP PROTEIN 2"/>
    <property type="match status" value="1"/>
</dbReference>
<feature type="DNA-binding region" description="HMG box" evidence="3">
    <location>
        <begin position="189"/>
        <end position="258"/>
    </location>
</feature>
<dbReference type="GO" id="GO:0010468">
    <property type="term" value="P:regulation of gene expression"/>
    <property type="evidence" value="ECO:0007669"/>
    <property type="project" value="TreeGrafter"/>
</dbReference>
<dbReference type="InterPro" id="IPR009071">
    <property type="entry name" value="HMG_box_dom"/>
</dbReference>
<evidence type="ECO:0000256" key="2">
    <source>
        <dbReference type="ARBA" id="ARBA00023242"/>
    </source>
</evidence>
<feature type="compositionally biased region" description="Low complexity" evidence="4">
    <location>
        <begin position="281"/>
        <end position="295"/>
    </location>
</feature>
<dbReference type="Gene3D" id="1.10.30.10">
    <property type="entry name" value="High mobility group box domain"/>
    <property type="match status" value="1"/>
</dbReference>
<gene>
    <name evidence="6" type="ORF">DBV05_g5239</name>
</gene>
<dbReference type="Pfam" id="PF00505">
    <property type="entry name" value="HMG_box"/>
    <property type="match status" value="1"/>
</dbReference>
<dbReference type="OrthoDB" id="5550281at2759"/>
<comment type="caution">
    <text evidence="6">The sequence shown here is derived from an EMBL/GenBank/DDBJ whole genome shotgun (WGS) entry which is preliminary data.</text>
</comment>
<dbReference type="GO" id="GO:0005634">
    <property type="term" value="C:nucleus"/>
    <property type="evidence" value="ECO:0007669"/>
    <property type="project" value="UniProtKB-UniRule"/>
</dbReference>
<proteinExistence type="predicted"/>
<name>A0A5N5DF93_9PEZI</name>
<evidence type="ECO:0000256" key="1">
    <source>
        <dbReference type="ARBA" id="ARBA00023125"/>
    </source>
</evidence>
<protein>
    <recommendedName>
        <fullName evidence="5">HMG box domain-containing protein</fullName>
    </recommendedName>
</protein>
<feature type="compositionally biased region" description="Basic and acidic residues" evidence="4">
    <location>
        <begin position="180"/>
        <end position="191"/>
    </location>
</feature>
<feature type="compositionally biased region" description="Low complexity" evidence="4">
    <location>
        <begin position="335"/>
        <end position="349"/>
    </location>
</feature>
<feature type="compositionally biased region" description="Basic and acidic residues" evidence="4">
    <location>
        <begin position="1"/>
        <end position="15"/>
    </location>
</feature>
<dbReference type="PANTHER" id="PTHR46040:SF3">
    <property type="entry name" value="HIGH MOBILITY GROUP PROTEIN 2"/>
    <property type="match status" value="1"/>
</dbReference>
<keyword evidence="7" id="KW-1185">Reference proteome</keyword>
<dbReference type="PROSITE" id="PS50118">
    <property type="entry name" value="HMG_BOX_2"/>
    <property type="match status" value="1"/>
</dbReference>
<dbReference type="SMART" id="SM00398">
    <property type="entry name" value="HMG"/>
    <property type="match status" value="1"/>
</dbReference>
<evidence type="ECO:0000256" key="4">
    <source>
        <dbReference type="SAM" id="MobiDB-lite"/>
    </source>
</evidence>
<dbReference type="EMBL" id="VCHE01000026">
    <property type="protein sequence ID" value="KAB2576160.1"/>
    <property type="molecule type" value="Genomic_DNA"/>
</dbReference>
<feature type="compositionally biased region" description="Low complexity" evidence="4">
    <location>
        <begin position="402"/>
        <end position="413"/>
    </location>
</feature>
<feature type="region of interest" description="Disordered" evidence="4">
    <location>
        <begin position="1"/>
        <end position="41"/>
    </location>
</feature>
<dbReference type="InterPro" id="IPR051965">
    <property type="entry name" value="ChromReg_NeuronalGeneExpr"/>
</dbReference>
<evidence type="ECO:0000256" key="3">
    <source>
        <dbReference type="PROSITE-ProRule" id="PRU00267"/>
    </source>
</evidence>
<evidence type="ECO:0000259" key="5">
    <source>
        <dbReference type="PROSITE" id="PS50118"/>
    </source>
</evidence>
<feature type="region of interest" description="Disordered" evidence="4">
    <location>
        <begin position="259"/>
        <end position="430"/>
    </location>
</feature>
<feature type="compositionally biased region" description="Basic and acidic residues" evidence="4">
    <location>
        <begin position="22"/>
        <end position="31"/>
    </location>
</feature>
<organism evidence="6 7">
    <name type="scientific">Lasiodiplodia theobromae</name>
    <dbReference type="NCBI Taxonomy" id="45133"/>
    <lineage>
        <taxon>Eukaryota</taxon>
        <taxon>Fungi</taxon>
        <taxon>Dikarya</taxon>
        <taxon>Ascomycota</taxon>
        <taxon>Pezizomycotina</taxon>
        <taxon>Dothideomycetes</taxon>
        <taxon>Dothideomycetes incertae sedis</taxon>
        <taxon>Botryosphaeriales</taxon>
        <taxon>Botryosphaeriaceae</taxon>
        <taxon>Lasiodiplodia</taxon>
    </lineage>
</organism>